<reference evidence="1 2" key="1">
    <citation type="submission" date="2020-05" db="EMBL/GenBank/DDBJ databases">
        <title>The draft genome sequence of Maribacter arenosus CAU 1321.</title>
        <authorList>
            <person name="Mu L."/>
        </authorList>
    </citation>
    <scope>NUCLEOTIDE SEQUENCE [LARGE SCALE GENOMIC DNA]</scope>
    <source>
        <strain evidence="1 2">CAU 1321</strain>
    </source>
</reference>
<evidence type="ECO:0008006" key="3">
    <source>
        <dbReference type="Google" id="ProtNLM"/>
    </source>
</evidence>
<organism evidence="1 2">
    <name type="scientific">Maribacter arenosus</name>
    <dbReference type="NCBI Taxonomy" id="1854708"/>
    <lineage>
        <taxon>Bacteria</taxon>
        <taxon>Pseudomonadati</taxon>
        <taxon>Bacteroidota</taxon>
        <taxon>Flavobacteriia</taxon>
        <taxon>Flavobacteriales</taxon>
        <taxon>Flavobacteriaceae</taxon>
        <taxon>Maribacter</taxon>
    </lineage>
</organism>
<keyword evidence="2" id="KW-1185">Reference proteome</keyword>
<dbReference type="InterPro" id="IPR016181">
    <property type="entry name" value="Acyl_CoA_acyltransferase"/>
</dbReference>
<dbReference type="Proteomes" id="UP000598350">
    <property type="component" value="Unassembled WGS sequence"/>
</dbReference>
<evidence type="ECO:0000313" key="1">
    <source>
        <dbReference type="EMBL" id="MBD0849687.1"/>
    </source>
</evidence>
<comment type="caution">
    <text evidence="1">The sequence shown here is derived from an EMBL/GenBank/DDBJ whole genome shotgun (WGS) entry which is preliminary data.</text>
</comment>
<accession>A0ABR7VAW7</accession>
<dbReference type="EMBL" id="JABTCG010000001">
    <property type="protein sequence ID" value="MBD0849687.1"/>
    <property type="molecule type" value="Genomic_DNA"/>
</dbReference>
<name>A0ABR7VAW7_9FLAO</name>
<gene>
    <name evidence="1" type="ORF">HPE63_03325</name>
</gene>
<evidence type="ECO:0000313" key="2">
    <source>
        <dbReference type="Proteomes" id="UP000598350"/>
    </source>
</evidence>
<sequence length="183" mass="22063">MAKIGLDFDLFYWVKEADSECEQPLIKGNPEEYSFEYIDIVEIKSIGKSRRGLPEEELLRGYQEGQICIGLRHNKDIAAYMFIELNDFNYNRKRFKLKENEAYLLNMYTFELHRGKNLAPYLRYLSYQLLHEMGRDTIYSISAYFNKSTIRFKSKLNAKHQKMYLYVILFKKYHSHFLLRTYN</sequence>
<protein>
    <recommendedName>
        <fullName evidence="3">N-acetyltransferase domain-containing protein</fullName>
    </recommendedName>
</protein>
<proteinExistence type="predicted"/>
<dbReference type="SUPFAM" id="SSF55729">
    <property type="entry name" value="Acyl-CoA N-acyltransferases (Nat)"/>
    <property type="match status" value="1"/>
</dbReference>